<keyword evidence="1" id="KW-0732">Signal</keyword>
<reference evidence="2 3" key="1">
    <citation type="submission" date="2020-08" db="EMBL/GenBank/DDBJ databases">
        <title>Genomic Encyclopedia of Type Strains, Phase IV (KMG-IV): sequencing the most valuable type-strain genomes for metagenomic binning, comparative biology and taxonomic classification.</title>
        <authorList>
            <person name="Goeker M."/>
        </authorList>
    </citation>
    <scope>NUCLEOTIDE SEQUENCE [LARGE SCALE GENOMIC DNA]</scope>
    <source>
        <strain evidence="2 3">DSM 104969</strain>
    </source>
</reference>
<evidence type="ECO:0000313" key="2">
    <source>
        <dbReference type="EMBL" id="MBB4036397.1"/>
    </source>
</evidence>
<evidence type="ECO:0000313" key="3">
    <source>
        <dbReference type="Proteomes" id="UP000555103"/>
    </source>
</evidence>
<evidence type="ECO:0008006" key="4">
    <source>
        <dbReference type="Google" id="ProtNLM"/>
    </source>
</evidence>
<dbReference type="EMBL" id="JACIEP010000007">
    <property type="protein sequence ID" value="MBB4036397.1"/>
    <property type="molecule type" value="Genomic_DNA"/>
</dbReference>
<evidence type="ECO:0000256" key="1">
    <source>
        <dbReference type="SAM" id="SignalP"/>
    </source>
</evidence>
<comment type="caution">
    <text evidence="2">The sequence shown here is derived from an EMBL/GenBank/DDBJ whole genome shotgun (WGS) entry which is preliminary data.</text>
</comment>
<protein>
    <recommendedName>
        <fullName evidence="4">DUF3108 domain-containing protein</fullName>
    </recommendedName>
</protein>
<dbReference type="AlphaFoldDB" id="A0A840CK09"/>
<feature type="chain" id="PRO_5032884139" description="DUF3108 domain-containing protein" evidence="1">
    <location>
        <begin position="23"/>
        <end position="270"/>
    </location>
</feature>
<dbReference type="Proteomes" id="UP000555103">
    <property type="component" value="Unassembled WGS sequence"/>
</dbReference>
<dbReference type="RefSeq" id="WP_183307297.1">
    <property type="nucleotide sequence ID" value="NZ_JACIEP010000007.1"/>
</dbReference>
<feature type="signal peptide" evidence="1">
    <location>
        <begin position="1"/>
        <end position="22"/>
    </location>
</feature>
<gene>
    <name evidence="2" type="ORF">GGR21_002299</name>
</gene>
<keyword evidence="3" id="KW-1185">Reference proteome</keyword>
<dbReference type="Pfam" id="PF11306">
    <property type="entry name" value="DUF3108"/>
    <property type="match status" value="1"/>
</dbReference>
<organism evidence="2 3">
    <name type="scientific">Dysgonomonas hofstadii</name>
    <dbReference type="NCBI Taxonomy" id="637886"/>
    <lineage>
        <taxon>Bacteria</taxon>
        <taxon>Pseudomonadati</taxon>
        <taxon>Bacteroidota</taxon>
        <taxon>Bacteroidia</taxon>
        <taxon>Bacteroidales</taxon>
        <taxon>Dysgonomonadaceae</taxon>
        <taxon>Dysgonomonas</taxon>
    </lineage>
</organism>
<accession>A0A840CK09</accession>
<dbReference type="InterPro" id="IPR021457">
    <property type="entry name" value="DUF3108"/>
</dbReference>
<sequence>MIRKITLIASIFLATLSLNAQSQCQVNNKYFQAGEQLTYDLYFKWGLVNTKAGISTLRTVSQRYNGQDAYKTTLTAKSSGMVDKMFSIDDTLSAYYTKQIVPLAFYKNAEEGKNHTIENMTYTYSGSKVNVHTKRVRDGEQKFDETITVNSCVYDMVSVVLYARTLDYSSMKKGDEKRVDFISGKKKSYMVIEHGGIEDVKANDDKKYSCIKLILSIQSEAFEDKEESMKVYITNDDNRLPVRLDTKLNVGSTRAMLKSYRGNKYPVAAK</sequence>
<name>A0A840CK09_9BACT</name>
<proteinExistence type="predicted"/>